<dbReference type="InterPro" id="IPR004294">
    <property type="entry name" value="Carotenoid_Oase"/>
</dbReference>
<dbReference type="GO" id="GO:0042574">
    <property type="term" value="P:retinal metabolic process"/>
    <property type="evidence" value="ECO:0007669"/>
    <property type="project" value="TreeGrafter"/>
</dbReference>
<dbReference type="Proteomes" id="UP001318040">
    <property type="component" value="Chromosome 32"/>
</dbReference>
<comment type="catalytic activity">
    <reaction evidence="21">
        <text>beta-cryptoxanthin + O2 = all-trans-10'-apo-beta-carotenal + (3R)-hydroxy-beta-ionone</text>
        <dbReference type="Rhea" id="RHEA:68440"/>
        <dbReference type="ChEBI" id="CHEBI:10362"/>
        <dbReference type="ChEBI" id="CHEBI:15379"/>
        <dbReference type="ChEBI" id="CHEBI:53153"/>
        <dbReference type="ChEBI" id="CHEBI:53173"/>
    </reaction>
    <physiologicalReaction direction="left-to-right" evidence="21">
        <dbReference type="Rhea" id="RHEA:68441"/>
    </physiologicalReaction>
</comment>
<evidence type="ECO:0000256" key="8">
    <source>
        <dbReference type="ARBA" id="ARBA00023128"/>
    </source>
</evidence>
<evidence type="ECO:0000256" key="10">
    <source>
        <dbReference type="ARBA" id="ARBA00036274"/>
    </source>
</evidence>
<keyword evidence="7" id="KW-0443">Lipid metabolism</keyword>
<feature type="binding site" evidence="23">
    <location>
        <position position="286"/>
    </location>
    <ligand>
        <name>Fe cation</name>
        <dbReference type="ChEBI" id="CHEBI:24875"/>
        <note>catalytic</note>
    </ligand>
</feature>
<dbReference type="GO" id="GO:0102076">
    <property type="term" value="F:beta,beta-carotene-9',10'-cleaving oxygenase activity"/>
    <property type="evidence" value="ECO:0007669"/>
    <property type="project" value="UniProtKB-EC"/>
</dbReference>
<keyword evidence="8" id="KW-0496">Mitochondrion</keyword>
<gene>
    <name evidence="26" type="primary">LOC116948197</name>
</gene>
<evidence type="ECO:0000256" key="9">
    <source>
        <dbReference type="ARBA" id="ARBA00035797"/>
    </source>
</evidence>
<comment type="catalytic activity">
    <reaction evidence="19">
        <text>lutein + O2 = (3R,6R)-3-hydroxy-10'-apo-alpha-carotenal + (3R)-hydroxy-beta-ionone</text>
        <dbReference type="Rhea" id="RHEA:68432"/>
        <dbReference type="ChEBI" id="CHEBI:15379"/>
        <dbReference type="ChEBI" id="CHEBI:28838"/>
        <dbReference type="ChEBI" id="CHEBI:53173"/>
        <dbReference type="ChEBI" id="CHEBI:177903"/>
    </reaction>
    <physiologicalReaction direction="left-to-right" evidence="19">
        <dbReference type="Rhea" id="RHEA:68433"/>
    </physiologicalReaction>
</comment>
<comment type="catalytic activity">
    <reaction evidence="14">
        <text>(3R)-3-hydroxy-10'-apo-beta-carotenal + O2 = 4,9-dimethyldodeca-2,4,6,8,10-pentaenedial + (3R)-hydroxy-beta-ionone</text>
        <dbReference type="Rhea" id="RHEA:68424"/>
        <dbReference type="ChEBI" id="CHEBI:15379"/>
        <dbReference type="ChEBI" id="CHEBI:53171"/>
        <dbReference type="ChEBI" id="CHEBI:53173"/>
        <dbReference type="ChEBI" id="CHEBI:177902"/>
    </reaction>
    <physiologicalReaction direction="left-to-right" evidence="14">
        <dbReference type="Rhea" id="RHEA:68425"/>
    </physiologicalReaction>
</comment>
<dbReference type="GO" id="GO:0003834">
    <property type="term" value="F:beta-carotene 15,15'-dioxygenase activity"/>
    <property type="evidence" value="ECO:0007669"/>
    <property type="project" value="TreeGrafter"/>
</dbReference>
<dbReference type="GO" id="GO:0010436">
    <property type="term" value="F:carotenoid dioxygenase activity"/>
    <property type="evidence" value="ECO:0007669"/>
    <property type="project" value="TreeGrafter"/>
</dbReference>
<comment type="catalytic activity">
    <reaction evidence="9">
        <text>all-trans-zeaxanthin + O2 = (3R)-3-hydroxy-10'-apo-beta-carotenal + (3R)-hydroxy-beta-ionone</text>
        <dbReference type="Rhea" id="RHEA:68104"/>
        <dbReference type="ChEBI" id="CHEBI:15379"/>
        <dbReference type="ChEBI" id="CHEBI:27547"/>
        <dbReference type="ChEBI" id="CHEBI:53173"/>
        <dbReference type="ChEBI" id="CHEBI:177902"/>
    </reaction>
    <physiologicalReaction direction="left-to-right" evidence="9">
        <dbReference type="Rhea" id="RHEA:68105"/>
    </physiologicalReaction>
</comment>
<sequence length="583" mass="65836">MGSSGSVVRLGGLVLGLLWIFLQDFASWLSRLLGLSLLFPRRRSASRVYAKCSGLQCIAPIIATMTETPETMEAEIYGTIPAWIKGTLLRIGPGKFEFGPDSYNHWFDGMALMHRFRVHDGGVSYSSRFLRSDSYLRNEARQRIVVSEFGTMAVPDPCKTLFDRFFTYFSPPAPTDNDVVNYVEYKKDVYVSSETTQMRKVDPRTLDTKEKVDWGKFVAVNSATAHPHYDPDGTAYNMGNIFGKEGTYYAIIRVPVQKDSDGDTLEGATIVTRFPAADSRFPSYYHSFAMTENYVVFLEQPLCMDVLQLLTARLRGRAYSHCMVWKPQRGSIMRVANKHTGEILPVAYHMKAMMSFHHINAYEDDGHIVNDLCCVDHYCTADEDSLMLKNLRSSGDALDQLYNRRPMTYPRRFVMPLSVGPDSPRGTNLCSLPYTTASATLRDDGKVWLEPEPLHGDDVEEYGGLEFPRIHYERFNARPYRYFYSCGFQHVIPNSLIKVDVTTKETKHWQVDGYYPSEPVFVPSPGAEGEDEGVVLSVVISPDKEKPSFLLVLDASSFVELGRAVVPRDIPYGFHGIFAPNVV</sequence>
<dbReference type="Pfam" id="PF03055">
    <property type="entry name" value="RPE65"/>
    <property type="match status" value="1"/>
</dbReference>
<evidence type="ECO:0000256" key="7">
    <source>
        <dbReference type="ARBA" id="ARBA00023098"/>
    </source>
</evidence>
<comment type="function">
    <text evidence="13">Broad specificity mitochondrial dioxygenase that mediates the asymmetric oxidative cleavage of carotenoids. Cleaves carotenes (pure hydrocarbon carotenoids) such as all-trans-beta-carotene and lycopene as well as xanthophylls (oxygenated carotenoids) such as zeaxanthin, lutein and beta-cryptoxanthin at both the 9,10 and the 9',10' carbon-carbon double bond. Through its function in carotenoids metabolism regulates oxidative stress and the production of important signaling molecules.</text>
</comment>
<evidence type="ECO:0000256" key="2">
    <source>
        <dbReference type="ARBA" id="ARBA00006787"/>
    </source>
</evidence>
<evidence type="ECO:0000256" key="21">
    <source>
        <dbReference type="ARBA" id="ARBA00049190"/>
    </source>
</evidence>
<evidence type="ECO:0000256" key="23">
    <source>
        <dbReference type="PIRSR" id="PIRSR604294-1"/>
    </source>
</evidence>
<dbReference type="PANTHER" id="PTHR10543:SF122">
    <property type="entry name" value="CAROTENOID-CLEAVING DIOXYGENASE, MITOCHONDRIAL"/>
    <property type="match status" value="1"/>
</dbReference>
<comment type="catalytic activity">
    <reaction evidence="20">
        <text>all-trans-beta-carotene + O2 = beta-ionone + all-trans-10'-apo-beta-carotenal</text>
        <dbReference type="Rhea" id="RHEA:26389"/>
        <dbReference type="ChEBI" id="CHEBI:15379"/>
        <dbReference type="ChEBI" id="CHEBI:17579"/>
        <dbReference type="ChEBI" id="CHEBI:32325"/>
        <dbReference type="ChEBI" id="CHEBI:53153"/>
        <dbReference type="EC" id="1.13.11.71"/>
    </reaction>
    <physiologicalReaction direction="left-to-right" evidence="20">
        <dbReference type="Rhea" id="RHEA:26390"/>
    </physiologicalReaction>
</comment>
<evidence type="ECO:0000256" key="1">
    <source>
        <dbReference type="ARBA" id="ARBA00004173"/>
    </source>
</evidence>
<evidence type="ECO:0000256" key="24">
    <source>
        <dbReference type="RuleBase" id="RU003799"/>
    </source>
</evidence>
<comment type="catalytic activity">
    <reaction evidence="16">
        <text>lutein + O2 = (3R,6R)-hydroxy-alpha-ionone + (3R)-3-hydroxy-10'-apo-beta-carotenal</text>
        <dbReference type="Rhea" id="RHEA:68428"/>
        <dbReference type="ChEBI" id="CHEBI:15379"/>
        <dbReference type="ChEBI" id="CHEBI:28838"/>
        <dbReference type="ChEBI" id="CHEBI:177902"/>
        <dbReference type="ChEBI" id="CHEBI:177904"/>
    </reaction>
    <physiologicalReaction direction="left-to-right" evidence="16">
        <dbReference type="Rhea" id="RHEA:68429"/>
    </physiologicalReaction>
</comment>
<accession>A0AAJ7X440</accession>
<keyword evidence="4" id="KW-0223">Dioxygenase</keyword>
<evidence type="ECO:0000313" key="26">
    <source>
        <dbReference type="RefSeq" id="XP_032820550.1"/>
    </source>
</evidence>
<keyword evidence="6 23" id="KW-0408">Iron</keyword>
<comment type="catalytic activity">
    <reaction evidence="22">
        <text>13-cis-lycopene + O2 = 13-cis-10'-apo-lycopenal + (3E,5E)-6,10-dimethylundeca-3,5,9-trien-2-one</text>
        <dbReference type="Rhea" id="RHEA:68448"/>
        <dbReference type="ChEBI" id="CHEBI:15379"/>
        <dbReference type="ChEBI" id="CHEBI:67207"/>
        <dbReference type="ChEBI" id="CHEBI:177907"/>
        <dbReference type="ChEBI" id="CHEBI:177908"/>
    </reaction>
    <physiologicalReaction direction="left-to-right" evidence="22">
        <dbReference type="Rhea" id="RHEA:68449"/>
    </physiologicalReaction>
</comment>
<evidence type="ECO:0000256" key="5">
    <source>
        <dbReference type="ARBA" id="ARBA00023002"/>
    </source>
</evidence>
<evidence type="ECO:0000256" key="6">
    <source>
        <dbReference type="ARBA" id="ARBA00023004"/>
    </source>
</evidence>
<evidence type="ECO:0000256" key="19">
    <source>
        <dbReference type="ARBA" id="ARBA00048862"/>
    </source>
</evidence>
<evidence type="ECO:0000256" key="14">
    <source>
        <dbReference type="ARBA" id="ARBA00047577"/>
    </source>
</evidence>
<comment type="catalytic activity">
    <reaction evidence="15">
        <text>5-cis-lycopene + O2 = 5-cis-10'-apo-lycopenal + (3E,5E)-6,10-dimethylundeca-3,5,9-trien-2-one</text>
        <dbReference type="Rhea" id="RHEA:68444"/>
        <dbReference type="ChEBI" id="CHEBI:15379"/>
        <dbReference type="ChEBI" id="CHEBI:67207"/>
        <dbReference type="ChEBI" id="CHEBI:177905"/>
        <dbReference type="ChEBI" id="CHEBI:177906"/>
    </reaction>
    <physiologicalReaction direction="left-to-right" evidence="15">
        <dbReference type="Rhea" id="RHEA:68445"/>
    </physiologicalReaction>
</comment>
<evidence type="ECO:0000256" key="16">
    <source>
        <dbReference type="ARBA" id="ARBA00047865"/>
    </source>
</evidence>
<feature type="binding site" evidence="23">
    <location>
        <position position="226"/>
    </location>
    <ligand>
        <name>Fe cation</name>
        <dbReference type="ChEBI" id="CHEBI:24875"/>
        <note>catalytic</note>
    </ligand>
</feature>
<evidence type="ECO:0000256" key="17">
    <source>
        <dbReference type="ARBA" id="ARBA00048043"/>
    </source>
</evidence>
<comment type="catalytic activity">
    <reaction evidence="18">
        <text>all-trans-zeaxanthin + 2 O2 = 4,9-dimethyldodeca-2,4,6,8,10-pentaenedial + 2 (3R)-hydroxy-beta-ionone</text>
        <dbReference type="Rhea" id="RHEA:26393"/>
        <dbReference type="ChEBI" id="CHEBI:15379"/>
        <dbReference type="ChEBI" id="CHEBI:27547"/>
        <dbReference type="ChEBI" id="CHEBI:53171"/>
        <dbReference type="ChEBI" id="CHEBI:53173"/>
    </reaction>
    <physiologicalReaction direction="left-to-right" evidence="18">
        <dbReference type="Rhea" id="RHEA:26394"/>
    </physiologicalReaction>
</comment>
<comment type="catalytic activity">
    <reaction evidence="10">
        <text>(3R,6R)-3-hydroxy-10'-apo-alpha-carotenal + O2 = (3R,6R)-hydroxy-alpha-ionone + 4,9-dimethyldodeca-2,4,6,8,10-pentaenedial</text>
        <dbReference type="Rhea" id="RHEA:68436"/>
        <dbReference type="ChEBI" id="CHEBI:15379"/>
        <dbReference type="ChEBI" id="CHEBI:53171"/>
        <dbReference type="ChEBI" id="CHEBI:177903"/>
        <dbReference type="ChEBI" id="CHEBI:177904"/>
    </reaction>
    <physiologicalReaction direction="left-to-right" evidence="10">
        <dbReference type="Rhea" id="RHEA:68437"/>
    </physiologicalReaction>
</comment>
<comment type="cofactor">
    <cofactor evidence="23">
        <name>Fe(2+)</name>
        <dbReference type="ChEBI" id="CHEBI:29033"/>
    </cofactor>
    <text evidence="23">Binds 1 Fe(2+) ion per subunit.</text>
</comment>
<reference evidence="26" key="1">
    <citation type="submission" date="2025-08" db="UniProtKB">
        <authorList>
            <consortium name="RefSeq"/>
        </authorList>
    </citation>
    <scope>IDENTIFICATION</scope>
    <source>
        <tissue evidence="26">Sperm</tissue>
    </source>
</reference>
<evidence type="ECO:0000256" key="13">
    <source>
        <dbReference type="ARBA" id="ARBA00045336"/>
    </source>
</evidence>
<name>A0AAJ7X440_PETMA</name>
<keyword evidence="25" id="KW-1185">Reference proteome</keyword>
<evidence type="ECO:0000256" key="12">
    <source>
        <dbReference type="ARBA" id="ARBA00040536"/>
    </source>
</evidence>
<evidence type="ECO:0000256" key="18">
    <source>
        <dbReference type="ARBA" id="ARBA00048381"/>
    </source>
</evidence>
<dbReference type="EC" id="1.13.11.71" evidence="11"/>
<evidence type="ECO:0000256" key="11">
    <source>
        <dbReference type="ARBA" id="ARBA00038847"/>
    </source>
</evidence>
<feature type="binding site" evidence="23">
    <location>
        <position position="357"/>
    </location>
    <ligand>
        <name>Fe cation</name>
        <dbReference type="ChEBI" id="CHEBI:24875"/>
        <note>catalytic</note>
    </ligand>
</feature>
<dbReference type="RefSeq" id="XP_032820550.1">
    <property type="nucleotide sequence ID" value="XM_032964659.1"/>
</dbReference>
<dbReference type="GO" id="GO:0005739">
    <property type="term" value="C:mitochondrion"/>
    <property type="evidence" value="ECO:0007669"/>
    <property type="project" value="UniProtKB-SubCell"/>
</dbReference>
<evidence type="ECO:0000256" key="20">
    <source>
        <dbReference type="ARBA" id="ARBA00049156"/>
    </source>
</evidence>
<keyword evidence="5" id="KW-0560">Oxidoreductase</keyword>
<feature type="binding site" evidence="23">
    <location>
        <position position="575"/>
    </location>
    <ligand>
        <name>Fe cation</name>
        <dbReference type="ChEBI" id="CHEBI:24875"/>
        <note>catalytic</note>
    </ligand>
</feature>
<proteinExistence type="inferred from homology"/>
<evidence type="ECO:0000313" key="25">
    <source>
        <dbReference type="Proteomes" id="UP001318040"/>
    </source>
</evidence>
<dbReference type="GO" id="GO:0046872">
    <property type="term" value="F:metal ion binding"/>
    <property type="evidence" value="ECO:0007669"/>
    <property type="project" value="UniProtKB-KW"/>
</dbReference>
<dbReference type="AlphaFoldDB" id="A0AAJ7X440"/>
<evidence type="ECO:0000256" key="3">
    <source>
        <dbReference type="ARBA" id="ARBA00022723"/>
    </source>
</evidence>
<keyword evidence="3 23" id="KW-0479">Metal-binding</keyword>
<evidence type="ECO:0000256" key="22">
    <source>
        <dbReference type="ARBA" id="ARBA00049207"/>
    </source>
</evidence>
<dbReference type="KEGG" id="pmrn:116948197"/>
<evidence type="ECO:0000256" key="4">
    <source>
        <dbReference type="ARBA" id="ARBA00022964"/>
    </source>
</evidence>
<comment type="subcellular location">
    <subcellularLocation>
        <location evidence="1">Mitochondrion</location>
    </subcellularLocation>
</comment>
<dbReference type="GO" id="GO:0016121">
    <property type="term" value="P:carotene catabolic process"/>
    <property type="evidence" value="ECO:0007669"/>
    <property type="project" value="TreeGrafter"/>
</dbReference>
<comment type="catalytic activity">
    <reaction evidence="17">
        <text>all-trans-10'-apo-beta-carotenal + O2 = beta-ionone + 4,9-dimethyldodeca-2,4,6,8,10-pentaenedial</text>
        <dbReference type="Rhea" id="RHEA:68452"/>
        <dbReference type="ChEBI" id="CHEBI:15379"/>
        <dbReference type="ChEBI" id="CHEBI:32325"/>
        <dbReference type="ChEBI" id="CHEBI:53153"/>
        <dbReference type="ChEBI" id="CHEBI:53171"/>
    </reaction>
    <physiologicalReaction direction="left-to-right" evidence="17">
        <dbReference type="Rhea" id="RHEA:68453"/>
    </physiologicalReaction>
</comment>
<evidence type="ECO:0000256" key="15">
    <source>
        <dbReference type="ARBA" id="ARBA00047747"/>
    </source>
</evidence>
<comment type="similarity">
    <text evidence="2 24">Belongs to the carotenoid oxygenase family.</text>
</comment>
<protein>
    <recommendedName>
        <fullName evidence="12">Carotenoid-cleaving dioxygenase, mitochondrial</fullName>
        <ecNumber evidence="11">1.13.11.71</ecNumber>
    </recommendedName>
</protein>
<organism evidence="25 26">
    <name type="scientific">Petromyzon marinus</name>
    <name type="common">Sea lamprey</name>
    <dbReference type="NCBI Taxonomy" id="7757"/>
    <lineage>
        <taxon>Eukaryota</taxon>
        <taxon>Metazoa</taxon>
        <taxon>Chordata</taxon>
        <taxon>Craniata</taxon>
        <taxon>Vertebrata</taxon>
        <taxon>Cyclostomata</taxon>
        <taxon>Hyperoartia</taxon>
        <taxon>Petromyzontiformes</taxon>
        <taxon>Petromyzontidae</taxon>
        <taxon>Petromyzon</taxon>
    </lineage>
</organism>
<dbReference type="PANTHER" id="PTHR10543">
    <property type="entry name" value="BETA-CAROTENE DIOXYGENASE"/>
    <property type="match status" value="1"/>
</dbReference>